<dbReference type="EMBL" id="FNPF01000017">
    <property type="protein sequence ID" value="SDY75753.1"/>
    <property type="molecule type" value="Genomic_DNA"/>
</dbReference>
<dbReference type="RefSeq" id="WP_089885037.1">
    <property type="nucleotide sequence ID" value="NZ_FNPF01000017.1"/>
</dbReference>
<dbReference type="STRING" id="321339.SAMN05444340_11713"/>
<dbReference type="OrthoDB" id="8313682at2"/>
<accession>A0A1H3MGS3</accession>
<organism evidence="1 2">
    <name type="scientific">Citreimonas salinaria</name>
    <dbReference type="NCBI Taxonomy" id="321339"/>
    <lineage>
        <taxon>Bacteria</taxon>
        <taxon>Pseudomonadati</taxon>
        <taxon>Pseudomonadota</taxon>
        <taxon>Alphaproteobacteria</taxon>
        <taxon>Rhodobacterales</taxon>
        <taxon>Roseobacteraceae</taxon>
        <taxon>Citreimonas</taxon>
    </lineage>
</organism>
<protein>
    <submittedName>
        <fullName evidence="1">Uncharacterized protein</fullName>
    </submittedName>
</protein>
<keyword evidence="2" id="KW-1185">Reference proteome</keyword>
<dbReference type="Proteomes" id="UP000199286">
    <property type="component" value="Unassembled WGS sequence"/>
</dbReference>
<sequence>MTEQITLNIEGQRVKVGSDFLSLSPQDQEATVEEIARSLDVKPTQGGEGFMPNLNRGIANTVDFLNPFDQPHALNPFPNGASARGGMERLGIDVAEGEPQTVMEGFARGSGEAAAALVPVAKGLQALRGVGGAVGQFADDAYRSLLSVTGSGAEVVAGGVSGAAQEKAEQEGAPEWLQTTAAVMAPMGIPAAGAVARGALGVAGNMPVGSAIKHTGRGIAAAAAPYTKTGAREVARRRLVDLSGGTERAAELGERITPDNPLSLTPAQQTGDERMIGIEQLAASQDGALRERLDLRADQSRRTAVDQIQQPGDIQDTRAFFETRRREFANDLQARADDIIATTTRRVEGLGPQRTESENSLQVANQLNRALEDATMRERELWDAVPRGAQVPVQTARQTAQRLIAETPRAQRNDVPRVLSDLLGEGGEFGDVETVAEMHGLYSELRRVARSAMSGNDQNKNRARIANQAANAILRDLGAIDGTTDIGRQINEARAFSSALHETFDRGAVGRLMKRTIDGDTSIDPELALKRTVGRGGAEGMVGSRQIEEGIDFNRPDQDVLPQESEFVGDYIRDRFQQAAITPTGEFSNRAAAKFLRDNRELLDRYPGLKDDVSAAVKARDDADAFAQRVTARIQRLENARLSAGAALLNGSPDQALRAFTEARNPVRAARSIVNEARKDPSGQALSGLKSVLSRELIDGSATTGEGVLKALENPKLKAALRQVFTEPALSRLRRIGHQLAKLDNARKPVPSVGSSLSGASTNQMIETVARIKAAQLGGNLSSGGNMGGSLQSANILSSRVRDVLGRLTADRASQMLADAVEDPELFKALLTNPSMKLTPQKANRLLPYLIGGGVAAGVE</sequence>
<dbReference type="AlphaFoldDB" id="A0A1H3MGS3"/>
<gene>
    <name evidence="1" type="ORF">SAMN05444340_11713</name>
</gene>
<evidence type="ECO:0000313" key="1">
    <source>
        <dbReference type="EMBL" id="SDY75753.1"/>
    </source>
</evidence>
<reference evidence="1 2" key="1">
    <citation type="submission" date="2016-10" db="EMBL/GenBank/DDBJ databases">
        <authorList>
            <person name="de Groot N.N."/>
        </authorList>
    </citation>
    <scope>NUCLEOTIDE SEQUENCE [LARGE SCALE GENOMIC DNA]</scope>
    <source>
        <strain evidence="1 2">DSM 26880</strain>
    </source>
</reference>
<proteinExistence type="predicted"/>
<evidence type="ECO:0000313" key="2">
    <source>
        <dbReference type="Proteomes" id="UP000199286"/>
    </source>
</evidence>
<name>A0A1H3MGS3_9RHOB</name>